<feature type="domain" description="CheW-like" evidence="1">
    <location>
        <begin position="1"/>
        <end position="130"/>
    </location>
</feature>
<evidence type="ECO:0000259" key="1">
    <source>
        <dbReference type="PROSITE" id="PS50851"/>
    </source>
</evidence>
<name>A0A1H5WKX5_9CLOT</name>
<reference evidence="3" key="1">
    <citation type="submission" date="2016-10" db="EMBL/GenBank/DDBJ databases">
        <authorList>
            <person name="Varghese N."/>
            <person name="Submissions S."/>
        </authorList>
    </citation>
    <scope>NUCLEOTIDE SEQUENCE [LARGE SCALE GENOMIC DNA]</scope>
    <source>
        <strain evidence="3">DSM 5463</strain>
    </source>
</reference>
<dbReference type="OrthoDB" id="9794382at2"/>
<dbReference type="RefSeq" id="WP_103896444.1">
    <property type="nucleotide sequence ID" value="NZ_FNUK01000020.1"/>
</dbReference>
<proteinExistence type="predicted"/>
<evidence type="ECO:0000313" key="2">
    <source>
        <dbReference type="EMBL" id="SEF99995.1"/>
    </source>
</evidence>
<dbReference type="SMART" id="SM00260">
    <property type="entry name" value="CheW"/>
    <property type="match status" value="1"/>
</dbReference>
<dbReference type="PANTHER" id="PTHR22617:SF23">
    <property type="entry name" value="CHEMOTAXIS PROTEIN CHEW"/>
    <property type="match status" value="1"/>
</dbReference>
<dbReference type="Gene3D" id="2.40.50.180">
    <property type="entry name" value="CheA-289, Domain 4"/>
    <property type="match status" value="1"/>
</dbReference>
<dbReference type="SUPFAM" id="SSF50341">
    <property type="entry name" value="CheW-like"/>
    <property type="match status" value="1"/>
</dbReference>
<dbReference type="Pfam" id="PF01584">
    <property type="entry name" value="CheW"/>
    <property type="match status" value="1"/>
</dbReference>
<dbReference type="InterPro" id="IPR036061">
    <property type="entry name" value="CheW-like_dom_sf"/>
</dbReference>
<keyword evidence="3" id="KW-1185">Reference proteome</keyword>
<dbReference type="Gene3D" id="2.30.30.40">
    <property type="entry name" value="SH3 Domains"/>
    <property type="match status" value="1"/>
</dbReference>
<dbReference type="GO" id="GO:0007165">
    <property type="term" value="P:signal transduction"/>
    <property type="evidence" value="ECO:0007669"/>
    <property type="project" value="InterPro"/>
</dbReference>
<organism evidence="2 3">
    <name type="scientific">Caloramator fervidus</name>
    <dbReference type="NCBI Taxonomy" id="29344"/>
    <lineage>
        <taxon>Bacteria</taxon>
        <taxon>Bacillati</taxon>
        <taxon>Bacillota</taxon>
        <taxon>Clostridia</taxon>
        <taxon>Eubacteriales</taxon>
        <taxon>Clostridiaceae</taxon>
        <taxon>Caloramator</taxon>
    </lineage>
</organism>
<dbReference type="InterPro" id="IPR002545">
    <property type="entry name" value="CheW-lke_dom"/>
</dbReference>
<dbReference type="InterPro" id="IPR039315">
    <property type="entry name" value="CheW"/>
</dbReference>
<accession>A0A1H5WKX5</accession>
<dbReference type="GO" id="GO:0005829">
    <property type="term" value="C:cytosol"/>
    <property type="evidence" value="ECO:0007669"/>
    <property type="project" value="TreeGrafter"/>
</dbReference>
<dbReference type="AlphaFoldDB" id="A0A1H5WKX5"/>
<protein>
    <submittedName>
        <fullName evidence="2">Purine-binding chemotaxis protein CheW</fullName>
    </submittedName>
</protein>
<dbReference type="PROSITE" id="PS50851">
    <property type="entry name" value="CHEW"/>
    <property type="match status" value="1"/>
</dbReference>
<evidence type="ECO:0000313" key="3">
    <source>
        <dbReference type="Proteomes" id="UP000242850"/>
    </source>
</evidence>
<dbReference type="PANTHER" id="PTHR22617">
    <property type="entry name" value="CHEMOTAXIS SENSOR HISTIDINE KINASE-RELATED"/>
    <property type="match status" value="1"/>
</dbReference>
<dbReference type="Proteomes" id="UP000242850">
    <property type="component" value="Unassembled WGS sequence"/>
</dbReference>
<gene>
    <name evidence="2" type="ORF">SAMN05660865_01506</name>
</gene>
<dbReference type="EMBL" id="FNUK01000020">
    <property type="protein sequence ID" value="SEF99995.1"/>
    <property type="molecule type" value="Genomic_DNA"/>
</dbReference>
<sequence length="130" mass="14644">MQIVIFTLGNEKFALDTSIVHGIEKMMSITKVPNAPYYVRGLINLRGNIITVVDLKSLLNKYAKDEEENIIVVEVNEEKIGLIVDKVDEVIEIENEMIEKSVENVSYIKGIINLEGQIITLLEGEALLTR</sequence>
<dbReference type="GO" id="GO:0006935">
    <property type="term" value="P:chemotaxis"/>
    <property type="evidence" value="ECO:0007669"/>
    <property type="project" value="InterPro"/>
</dbReference>